<name>A0A8H6XEF7_9AGAR</name>
<dbReference type="AlphaFoldDB" id="A0A8H6XEF7"/>
<gene>
    <name evidence="1" type="ORF">MVEN_01972100</name>
</gene>
<accession>A0A8H6XEF7</accession>
<comment type="caution">
    <text evidence="1">The sequence shown here is derived from an EMBL/GenBank/DDBJ whole genome shotgun (WGS) entry which is preliminary data.</text>
</comment>
<reference evidence="1" key="1">
    <citation type="submission" date="2020-05" db="EMBL/GenBank/DDBJ databases">
        <title>Mycena genomes resolve the evolution of fungal bioluminescence.</title>
        <authorList>
            <person name="Tsai I.J."/>
        </authorList>
    </citation>
    <scope>NUCLEOTIDE SEQUENCE</scope>
    <source>
        <strain evidence="1">CCC161011</strain>
    </source>
</reference>
<dbReference type="EMBL" id="JACAZI010000020">
    <property type="protein sequence ID" value="KAF7338959.1"/>
    <property type="molecule type" value="Genomic_DNA"/>
</dbReference>
<sequence>MITDMDDLRISAVESKPTPFLQNAVRHVFFKSPDRTRKKTIENLLLRCSGIASLFIDGEIDSDLFAVLDQMHLRKLTFLLPPSPSEWLKSTLNRPVLLSVTHLELDTYSDDPPPRRDDWSQLTSLPALTHLCLTKNLAVDLLRPIIAECPRLTVVVTEFWHAGELEAAAKFAQSLAITDPRIVVMVVCNYKQDWRRGVRGGKDFCLQAEKFVARKRRGEINSACYFIEEDCTCR</sequence>
<evidence type="ECO:0000313" key="2">
    <source>
        <dbReference type="Proteomes" id="UP000620124"/>
    </source>
</evidence>
<evidence type="ECO:0000313" key="1">
    <source>
        <dbReference type="EMBL" id="KAF7338959.1"/>
    </source>
</evidence>
<dbReference type="OrthoDB" id="3035629at2759"/>
<organism evidence="1 2">
    <name type="scientific">Mycena venus</name>
    <dbReference type="NCBI Taxonomy" id="2733690"/>
    <lineage>
        <taxon>Eukaryota</taxon>
        <taxon>Fungi</taxon>
        <taxon>Dikarya</taxon>
        <taxon>Basidiomycota</taxon>
        <taxon>Agaricomycotina</taxon>
        <taxon>Agaricomycetes</taxon>
        <taxon>Agaricomycetidae</taxon>
        <taxon>Agaricales</taxon>
        <taxon>Marasmiineae</taxon>
        <taxon>Mycenaceae</taxon>
        <taxon>Mycena</taxon>
    </lineage>
</organism>
<proteinExistence type="predicted"/>
<dbReference type="Proteomes" id="UP000620124">
    <property type="component" value="Unassembled WGS sequence"/>
</dbReference>
<protein>
    <submittedName>
        <fullName evidence="1">Uncharacterized protein</fullName>
    </submittedName>
</protein>
<keyword evidence="2" id="KW-1185">Reference proteome</keyword>